<reference evidence="1" key="1">
    <citation type="submission" date="2022-08" db="EMBL/GenBank/DDBJ databases">
        <title>Genome Sequence of Fusarium decemcellulare.</title>
        <authorList>
            <person name="Buettner E."/>
        </authorList>
    </citation>
    <scope>NUCLEOTIDE SEQUENCE</scope>
    <source>
        <strain evidence="1">Babe19</strain>
    </source>
</reference>
<organism evidence="1 2">
    <name type="scientific">Fusarium decemcellulare</name>
    <dbReference type="NCBI Taxonomy" id="57161"/>
    <lineage>
        <taxon>Eukaryota</taxon>
        <taxon>Fungi</taxon>
        <taxon>Dikarya</taxon>
        <taxon>Ascomycota</taxon>
        <taxon>Pezizomycotina</taxon>
        <taxon>Sordariomycetes</taxon>
        <taxon>Hypocreomycetidae</taxon>
        <taxon>Hypocreales</taxon>
        <taxon>Nectriaceae</taxon>
        <taxon>Fusarium</taxon>
        <taxon>Fusarium decemcellulare species complex</taxon>
    </lineage>
</organism>
<evidence type="ECO:0000313" key="1">
    <source>
        <dbReference type="EMBL" id="KAJ3512694.1"/>
    </source>
</evidence>
<name>A0ACC1RG16_9HYPO</name>
<gene>
    <name evidence="1" type="ORF">NM208_g15288</name>
</gene>
<comment type="caution">
    <text evidence="1">The sequence shown here is derived from an EMBL/GenBank/DDBJ whole genome shotgun (WGS) entry which is preliminary data.</text>
</comment>
<sequence>MRNQRVDTLSPRSSSEEQDNCRIFLDEYAFANPFHNTTLQLPQPPARPGPISFSLTCSSVAYKSHMSETMINGRKRFRAVEENFTKSFQTNLQVALSDFSGDSLATEYLEHGKLMCYHNQNYTVIAGGAYHLNKGYMYDEIWHGTQLEESS</sequence>
<protein>
    <submittedName>
        <fullName evidence="1">Uncharacterized protein</fullName>
    </submittedName>
</protein>
<dbReference type="EMBL" id="JANRMS010004010">
    <property type="protein sequence ID" value="KAJ3512694.1"/>
    <property type="molecule type" value="Genomic_DNA"/>
</dbReference>
<evidence type="ECO:0000313" key="2">
    <source>
        <dbReference type="Proteomes" id="UP001148629"/>
    </source>
</evidence>
<proteinExistence type="predicted"/>
<accession>A0ACC1RG16</accession>
<dbReference type="Proteomes" id="UP001148629">
    <property type="component" value="Unassembled WGS sequence"/>
</dbReference>
<keyword evidence="2" id="KW-1185">Reference proteome</keyword>